<protein>
    <submittedName>
        <fullName evidence="2">Uncharacterized protein</fullName>
    </submittedName>
</protein>
<reference evidence="2 3" key="1">
    <citation type="submission" date="2019-12" db="EMBL/GenBank/DDBJ databases">
        <authorList>
            <person name="Alioto T."/>
            <person name="Alioto T."/>
            <person name="Gomez Garrido J."/>
        </authorList>
    </citation>
    <scope>NUCLEOTIDE SEQUENCE [LARGE SCALE GENOMIC DNA]</scope>
</reference>
<dbReference type="PANTHER" id="PTHR33474">
    <property type="entry name" value="TRANSMEMBRANE PROTEIN"/>
    <property type="match status" value="1"/>
</dbReference>
<dbReference type="Gramene" id="OE9A014681T1">
    <property type="protein sequence ID" value="OE9A014681C1"/>
    <property type="gene ID" value="OE9A014681"/>
</dbReference>
<evidence type="ECO:0000313" key="2">
    <source>
        <dbReference type="EMBL" id="CAA2987923.1"/>
    </source>
</evidence>
<proteinExistence type="predicted"/>
<evidence type="ECO:0000256" key="1">
    <source>
        <dbReference type="SAM" id="SignalP"/>
    </source>
</evidence>
<dbReference type="Proteomes" id="UP000594638">
    <property type="component" value="Unassembled WGS sequence"/>
</dbReference>
<accession>A0A8S0S8W4</accession>
<dbReference type="OrthoDB" id="693939at2759"/>
<keyword evidence="1" id="KW-0732">Signal</keyword>
<comment type="caution">
    <text evidence="2">The sequence shown here is derived from an EMBL/GenBank/DDBJ whole genome shotgun (WGS) entry which is preliminary data.</text>
</comment>
<gene>
    <name evidence="2" type="ORF">OLEA9_A014681</name>
</gene>
<evidence type="ECO:0000313" key="3">
    <source>
        <dbReference type="Proteomes" id="UP000594638"/>
    </source>
</evidence>
<dbReference type="AlphaFoldDB" id="A0A8S0S8W4"/>
<dbReference type="PANTHER" id="PTHR33474:SF28">
    <property type="entry name" value="OS01G0815400 PROTEIN"/>
    <property type="match status" value="1"/>
</dbReference>
<dbReference type="EMBL" id="CACTIH010003956">
    <property type="protein sequence ID" value="CAA2987923.1"/>
    <property type="molecule type" value="Genomic_DNA"/>
</dbReference>
<feature type="signal peptide" evidence="1">
    <location>
        <begin position="1"/>
        <end position="22"/>
    </location>
</feature>
<name>A0A8S0S8W4_OLEEU</name>
<organism evidence="2 3">
    <name type="scientific">Olea europaea subsp. europaea</name>
    <dbReference type="NCBI Taxonomy" id="158383"/>
    <lineage>
        <taxon>Eukaryota</taxon>
        <taxon>Viridiplantae</taxon>
        <taxon>Streptophyta</taxon>
        <taxon>Embryophyta</taxon>
        <taxon>Tracheophyta</taxon>
        <taxon>Spermatophyta</taxon>
        <taxon>Magnoliopsida</taxon>
        <taxon>eudicotyledons</taxon>
        <taxon>Gunneridae</taxon>
        <taxon>Pentapetalae</taxon>
        <taxon>asterids</taxon>
        <taxon>lamiids</taxon>
        <taxon>Lamiales</taxon>
        <taxon>Oleaceae</taxon>
        <taxon>Oleeae</taxon>
        <taxon>Olea</taxon>
    </lineage>
</organism>
<keyword evidence="3" id="KW-1185">Reference proteome</keyword>
<feature type="chain" id="PRO_5035933986" evidence="1">
    <location>
        <begin position="23"/>
        <end position="88"/>
    </location>
</feature>
<sequence>MASQRLLAVVLLLFLMVVSVMAVPASRSLKDELKISNIRHQDMMDLRGDGEQSLVEIRLGERRMNVELTDYAGTGANNNHDPRTPGRF</sequence>